<sequence length="75" mass="8470">MSLLKVIFILSAAVLIFLFEWSNIDKDQKRERRAFIILLIGGVTTGIVLVYFPDLPSPTFLVELFFKPLSNILAG</sequence>
<keyword evidence="3" id="KW-1185">Reference proteome</keyword>
<dbReference type="Proteomes" id="UP001595989">
    <property type="component" value="Unassembled WGS sequence"/>
</dbReference>
<feature type="transmembrane region" description="Helical" evidence="1">
    <location>
        <begin position="34"/>
        <end position="52"/>
    </location>
</feature>
<reference evidence="3" key="1">
    <citation type="journal article" date="2019" name="Int. J. Syst. Evol. Microbiol.">
        <title>The Global Catalogue of Microorganisms (GCM) 10K type strain sequencing project: providing services to taxonomists for standard genome sequencing and annotation.</title>
        <authorList>
            <consortium name="The Broad Institute Genomics Platform"/>
            <consortium name="The Broad Institute Genome Sequencing Center for Infectious Disease"/>
            <person name="Wu L."/>
            <person name="Ma J."/>
        </authorList>
    </citation>
    <scope>NUCLEOTIDE SEQUENCE [LARGE SCALE GENOMIC DNA]</scope>
    <source>
        <strain evidence="3">CGMCC 4.7426</strain>
    </source>
</reference>
<proteinExistence type="predicted"/>
<name>A0ABV9DMH0_9BACI</name>
<feature type="transmembrane region" description="Helical" evidence="1">
    <location>
        <begin position="6"/>
        <end position="22"/>
    </location>
</feature>
<evidence type="ECO:0000313" key="2">
    <source>
        <dbReference type="EMBL" id="MFC4560086.1"/>
    </source>
</evidence>
<keyword evidence="1" id="KW-0472">Membrane</keyword>
<dbReference type="RefSeq" id="WP_390299539.1">
    <property type="nucleotide sequence ID" value="NZ_JBHSFU010000015.1"/>
</dbReference>
<keyword evidence="1" id="KW-1133">Transmembrane helix</keyword>
<comment type="caution">
    <text evidence="2">The sequence shown here is derived from an EMBL/GenBank/DDBJ whole genome shotgun (WGS) entry which is preliminary data.</text>
</comment>
<evidence type="ECO:0000313" key="3">
    <source>
        <dbReference type="Proteomes" id="UP001595989"/>
    </source>
</evidence>
<keyword evidence="1" id="KW-0812">Transmembrane</keyword>
<protein>
    <submittedName>
        <fullName evidence="2">Uncharacterized protein</fullName>
    </submittedName>
</protein>
<accession>A0ABV9DMH0</accession>
<organism evidence="2 3">
    <name type="scientific">Virgibacillus kekensis</name>
    <dbReference type="NCBI Taxonomy" id="202261"/>
    <lineage>
        <taxon>Bacteria</taxon>
        <taxon>Bacillati</taxon>
        <taxon>Bacillota</taxon>
        <taxon>Bacilli</taxon>
        <taxon>Bacillales</taxon>
        <taxon>Bacillaceae</taxon>
        <taxon>Virgibacillus</taxon>
    </lineage>
</organism>
<evidence type="ECO:0000256" key="1">
    <source>
        <dbReference type="SAM" id="Phobius"/>
    </source>
</evidence>
<gene>
    <name evidence="2" type="ORF">ACFO3D_18155</name>
</gene>
<dbReference type="EMBL" id="JBHSFU010000015">
    <property type="protein sequence ID" value="MFC4560086.1"/>
    <property type="molecule type" value="Genomic_DNA"/>
</dbReference>